<reference evidence="1 2" key="1">
    <citation type="journal article" date="2008" name="Nature">
        <title>The genome of the model beetle and pest Tribolium castaneum.</title>
        <authorList>
            <consortium name="Tribolium Genome Sequencing Consortium"/>
            <person name="Richards S."/>
            <person name="Gibbs R.A."/>
            <person name="Weinstock G.M."/>
            <person name="Brown S.J."/>
            <person name="Denell R."/>
            <person name="Beeman R.W."/>
            <person name="Gibbs R."/>
            <person name="Beeman R.W."/>
            <person name="Brown S.J."/>
            <person name="Bucher G."/>
            <person name="Friedrich M."/>
            <person name="Grimmelikhuijzen C.J."/>
            <person name="Klingler M."/>
            <person name="Lorenzen M."/>
            <person name="Richards S."/>
            <person name="Roth S."/>
            <person name="Schroder R."/>
            <person name="Tautz D."/>
            <person name="Zdobnov E.M."/>
            <person name="Muzny D."/>
            <person name="Gibbs R.A."/>
            <person name="Weinstock G.M."/>
            <person name="Attaway T."/>
            <person name="Bell S."/>
            <person name="Buhay C.J."/>
            <person name="Chandrabose M.N."/>
            <person name="Chavez D."/>
            <person name="Clerk-Blankenburg K.P."/>
            <person name="Cree A."/>
            <person name="Dao M."/>
            <person name="Davis C."/>
            <person name="Chacko J."/>
            <person name="Dinh H."/>
            <person name="Dugan-Rocha S."/>
            <person name="Fowler G."/>
            <person name="Garner T.T."/>
            <person name="Garnes J."/>
            <person name="Gnirke A."/>
            <person name="Hawes A."/>
            <person name="Hernandez J."/>
            <person name="Hines S."/>
            <person name="Holder M."/>
            <person name="Hume J."/>
            <person name="Jhangiani S.N."/>
            <person name="Joshi V."/>
            <person name="Khan Z.M."/>
            <person name="Jackson L."/>
            <person name="Kovar C."/>
            <person name="Kowis A."/>
            <person name="Lee S."/>
            <person name="Lewis L.R."/>
            <person name="Margolis J."/>
            <person name="Morgan M."/>
            <person name="Nazareth L.V."/>
            <person name="Nguyen N."/>
            <person name="Okwuonu G."/>
            <person name="Parker D."/>
            <person name="Richards S."/>
            <person name="Ruiz S.J."/>
            <person name="Santibanez J."/>
            <person name="Savard J."/>
            <person name="Scherer S.E."/>
            <person name="Schneider B."/>
            <person name="Sodergren E."/>
            <person name="Tautz D."/>
            <person name="Vattahil S."/>
            <person name="Villasana D."/>
            <person name="White C.S."/>
            <person name="Wright R."/>
            <person name="Park Y."/>
            <person name="Beeman R.W."/>
            <person name="Lord J."/>
            <person name="Oppert B."/>
            <person name="Lorenzen M."/>
            <person name="Brown S."/>
            <person name="Wang L."/>
            <person name="Savard J."/>
            <person name="Tautz D."/>
            <person name="Richards S."/>
            <person name="Weinstock G."/>
            <person name="Gibbs R.A."/>
            <person name="Liu Y."/>
            <person name="Worley K."/>
            <person name="Weinstock G."/>
            <person name="Elsik C.G."/>
            <person name="Reese J.T."/>
            <person name="Elhaik E."/>
            <person name="Landan G."/>
            <person name="Graur D."/>
            <person name="Arensburger P."/>
            <person name="Atkinson P."/>
            <person name="Beeman R.W."/>
            <person name="Beidler J."/>
            <person name="Brown S.J."/>
            <person name="Demuth J.P."/>
            <person name="Drury D.W."/>
            <person name="Du Y.Z."/>
            <person name="Fujiwara H."/>
            <person name="Lorenzen M."/>
            <person name="Maselli V."/>
            <person name="Osanai M."/>
            <person name="Park Y."/>
            <person name="Robertson H.M."/>
            <person name="Tu Z."/>
            <person name="Wang J.J."/>
            <person name="Wang S."/>
            <person name="Richards S."/>
            <person name="Song H."/>
            <person name="Zhang L."/>
            <person name="Sodergren E."/>
            <person name="Werner D."/>
            <person name="Stanke M."/>
            <person name="Morgenstern B."/>
            <person name="Solovyev V."/>
            <person name="Kosarev P."/>
            <person name="Brown G."/>
            <person name="Chen H.C."/>
            <person name="Ermolaeva O."/>
            <person name="Hlavina W."/>
            <person name="Kapustin Y."/>
            <person name="Kiryutin B."/>
            <person name="Kitts P."/>
            <person name="Maglott D."/>
            <person name="Pruitt K."/>
            <person name="Sapojnikov V."/>
            <person name="Souvorov A."/>
            <person name="Mackey A.J."/>
            <person name="Waterhouse R.M."/>
            <person name="Wyder S."/>
            <person name="Zdobnov E.M."/>
            <person name="Zdobnov E.M."/>
            <person name="Wyder S."/>
            <person name="Kriventseva E.V."/>
            <person name="Kadowaki T."/>
            <person name="Bork P."/>
            <person name="Aranda M."/>
            <person name="Bao R."/>
            <person name="Beermann A."/>
            <person name="Berns N."/>
            <person name="Bolognesi R."/>
            <person name="Bonneton F."/>
            <person name="Bopp D."/>
            <person name="Brown S.J."/>
            <person name="Bucher G."/>
            <person name="Butts T."/>
            <person name="Chaumot A."/>
            <person name="Denell R.E."/>
            <person name="Ferrier D.E."/>
            <person name="Friedrich M."/>
            <person name="Gordon C.M."/>
            <person name="Jindra M."/>
            <person name="Klingler M."/>
            <person name="Lan Q."/>
            <person name="Lattorff H.M."/>
            <person name="Laudet V."/>
            <person name="von Levetsow C."/>
            <person name="Liu Z."/>
            <person name="Lutz R."/>
            <person name="Lynch J.A."/>
            <person name="da Fonseca R.N."/>
            <person name="Posnien N."/>
            <person name="Reuter R."/>
            <person name="Roth S."/>
            <person name="Savard J."/>
            <person name="Schinko J.B."/>
            <person name="Schmitt C."/>
            <person name="Schoppmeier M."/>
            <person name="Schroder R."/>
            <person name="Shippy T.D."/>
            <person name="Simonnet F."/>
            <person name="Marques-Souza H."/>
            <person name="Tautz D."/>
            <person name="Tomoyasu Y."/>
            <person name="Trauner J."/>
            <person name="Van der Zee M."/>
            <person name="Vervoort M."/>
            <person name="Wittkopp N."/>
            <person name="Wimmer E.A."/>
            <person name="Yang X."/>
            <person name="Jones A.K."/>
            <person name="Sattelle D.B."/>
            <person name="Ebert P.R."/>
            <person name="Nelson D."/>
            <person name="Scott J.G."/>
            <person name="Beeman R.W."/>
            <person name="Muthukrishnan S."/>
            <person name="Kramer K.J."/>
            <person name="Arakane Y."/>
            <person name="Beeman R.W."/>
            <person name="Zhu Q."/>
            <person name="Hogenkamp D."/>
            <person name="Dixit R."/>
            <person name="Oppert B."/>
            <person name="Jiang H."/>
            <person name="Zou Z."/>
            <person name="Marshall J."/>
            <person name="Elpidina E."/>
            <person name="Vinokurov K."/>
            <person name="Oppert C."/>
            <person name="Zou Z."/>
            <person name="Evans J."/>
            <person name="Lu Z."/>
            <person name="Zhao P."/>
            <person name="Sumathipala N."/>
            <person name="Altincicek B."/>
            <person name="Vilcinskas A."/>
            <person name="Williams M."/>
            <person name="Hultmark D."/>
            <person name="Hetru C."/>
            <person name="Jiang H."/>
            <person name="Grimmelikhuijzen C.J."/>
            <person name="Hauser F."/>
            <person name="Cazzamali G."/>
            <person name="Williamson M."/>
            <person name="Park Y."/>
            <person name="Li B."/>
            <person name="Tanaka Y."/>
            <person name="Predel R."/>
            <person name="Neupert S."/>
            <person name="Schachtner J."/>
            <person name="Verleyen P."/>
            <person name="Raible F."/>
            <person name="Bork P."/>
            <person name="Friedrich M."/>
            <person name="Walden K.K."/>
            <person name="Robertson H.M."/>
            <person name="Angeli S."/>
            <person name="Foret S."/>
            <person name="Bucher G."/>
            <person name="Schuetz S."/>
            <person name="Maleszka R."/>
            <person name="Wimmer E.A."/>
            <person name="Beeman R.W."/>
            <person name="Lorenzen M."/>
            <person name="Tomoyasu Y."/>
            <person name="Miller S.C."/>
            <person name="Grossmann D."/>
            <person name="Bucher G."/>
        </authorList>
    </citation>
    <scope>NUCLEOTIDE SEQUENCE [LARGE SCALE GENOMIC DNA]</scope>
    <source>
        <strain evidence="1 2">Georgia GA2</strain>
    </source>
</reference>
<evidence type="ECO:0000313" key="2">
    <source>
        <dbReference type="Proteomes" id="UP000007266"/>
    </source>
</evidence>
<organism evidence="1 2">
    <name type="scientific">Tribolium castaneum</name>
    <name type="common">Red flour beetle</name>
    <dbReference type="NCBI Taxonomy" id="7070"/>
    <lineage>
        <taxon>Eukaryota</taxon>
        <taxon>Metazoa</taxon>
        <taxon>Ecdysozoa</taxon>
        <taxon>Arthropoda</taxon>
        <taxon>Hexapoda</taxon>
        <taxon>Insecta</taxon>
        <taxon>Pterygota</taxon>
        <taxon>Neoptera</taxon>
        <taxon>Endopterygota</taxon>
        <taxon>Coleoptera</taxon>
        <taxon>Polyphaga</taxon>
        <taxon>Cucujiformia</taxon>
        <taxon>Tenebrionidae</taxon>
        <taxon>Tenebrionidae incertae sedis</taxon>
        <taxon>Tribolium</taxon>
    </lineage>
</organism>
<accession>A0A139WIK7</accession>
<proteinExistence type="predicted"/>
<dbReference type="EMBL" id="KQ971338">
    <property type="protein sequence ID" value="KYB27810.1"/>
    <property type="molecule type" value="Genomic_DNA"/>
</dbReference>
<name>A0A139WIK7_TRICA</name>
<evidence type="ECO:0000313" key="1">
    <source>
        <dbReference type="EMBL" id="KYB27810.1"/>
    </source>
</evidence>
<dbReference type="Proteomes" id="UP000007266">
    <property type="component" value="Linkage group 4"/>
</dbReference>
<sequence length="66" mass="7454">MTGEERISHGFFLLRRLIEDGKKKREITTILDIRLNLMASGSASDLLEFTRCKVTSAREGLQTKGN</sequence>
<reference evidence="1 2" key="2">
    <citation type="journal article" date="2010" name="Nucleic Acids Res.">
        <title>BeetleBase in 2010: revisions to provide comprehensive genomic information for Tribolium castaneum.</title>
        <authorList>
            <person name="Kim H.S."/>
            <person name="Murphy T."/>
            <person name="Xia J."/>
            <person name="Caragea D."/>
            <person name="Park Y."/>
            <person name="Beeman R.W."/>
            <person name="Lorenzen M.D."/>
            <person name="Butcher S."/>
            <person name="Manak J.R."/>
            <person name="Brown S.J."/>
        </authorList>
    </citation>
    <scope>GENOME REANNOTATION</scope>
    <source>
        <strain evidence="1 2">Georgia GA2</strain>
    </source>
</reference>
<gene>
    <name evidence="1" type="primary">AUGUSTUS-3.0.2_32744</name>
    <name evidence="1" type="ORF">TcasGA2_TC032744</name>
</gene>
<protein>
    <submittedName>
        <fullName evidence="1">Uncharacterized protein</fullName>
    </submittedName>
</protein>
<dbReference type="InParanoid" id="A0A139WIK7"/>
<keyword evidence="2" id="KW-1185">Reference proteome</keyword>
<dbReference type="AlphaFoldDB" id="A0A139WIK7"/>